<feature type="domain" description="DUF2134" evidence="1">
    <location>
        <begin position="30"/>
        <end position="109"/>
    </location>
</feature>
<evidence type="ECO:0000259" key="1">
    <source>
        <dbReference type="Pfam" id="PF09977"/>
    </source>
</evidence>
<dbReference type="Pfam" id="PF09977">
    <property type="entry name" value="Tad_C"/>
    <property type="match status" value="1"/>
</dbReference>
<name>A0A1G7WZK3_PSEOR</name>
<organism evidence="2 3">
    <name type="scientific">Pseudonocardia oroxyli</name>
    <dbReference type="NCBI Taxonomy" id="366584"/>
    <lineage>
        <taxon>Bacteria</taxon>
        <taxon>Bacillati</taxon>
        <taxon>Actinomycetota</taxon>
        <taxon>Actinomycetes</taxon>
        <taxon>Pseudonocardiales</taxon>
        <taxon>Pseudonocardiaceae</taxon>
        <taxon>Pseudonocardia</taxon>
    </lineage>
</organism>
<keyword evidence="3" id="KW-1185">Reference proteome</keyword>
<protein>
    <recommendedName>
        <fullName evidence="1">DUF2134 domain-containing protein</fullName>
    </recommendedName>
</protein>
<evidence type="ECO:0000313" key="3">
    <source>
        <dbReference type="Proteomes" id="UP000198967"/>
    </source>
</evidence>
<gene>
    <name evidence="2" type="ORF">SAMN05216377_11536</name>
</gene>
<dbReference type="Proteomes" id="UP000198967">
    <property type="component" value="Unassembled WGS sequence"/>
</dbReference>
<proteinExistence type="predicted"/>
<sequence>MSVPGTLLVLALLLAAGLGIDGVRKAQQLADADAIAEESARAGAQQIDINELRRGHLTLDTSRAVRAATRFAELAEATATAEVTPNGRVRVRVILVRPSFILGVLGVEALTSTGSAESAPLMIPSGGPR</sequence>
<dbReference type="EMBL" id="FNBE01000015">
    <property type="protein sequence ID" value="SDG77363.1"/>
    <property type="molecule type" value="Genomic_DNA"/>
</dbReference>
<reference evidence="2 3" key="1">
    <citation type="submission" date="2016-10" db="EMBL/GenBank/DDBJ databases">
        <authorList>
            <person name="de Groot N.N."/>
        </authorList>
    </citation>
    <scope>NUCLEOTIDE SEQUENCE [LARGE SCALE GENOMIC DNA]</scope>
    <source>
        <strain evidence="2 3">CGMCC 4.3143</strain>
    </source>
</reference>
<dbReference type="InterPro" id="IPR018705">
    <property type="entry name" value="DUF2134_membrane"/>
</dbReference>
<dbReference type="AlphaFoldDB" id="A0A1G7WZK3"/>
<dbReference type="STRING" id="366584.SAMN05216377_11536"/>
<accession>A0A1G7WZK3</accession>
<evidence type="ECO:0000313" key="2">
    <source>
        <dbReference type="EMBL" id="SDG77363.1"/>
    </source>
</evidence>